<protein>
    <recommendedName>
        <fullName evidence="5">Prohead serine protease domain-containing protein</fullName>
    </recommendedName>
</protein>
<dbReference type="AlphaFoldDB" id="A0A5P2CSJ3"/>
<dbReference type="InterPro" id="IPR054613">
    <property type="entry name" value="Peptidase_S78_dom"/>
</dbReference>
<organism evidence="6 7">
    <name type="scientific">Streptomyces venezuelae</name>
    <dbReference type="NCBI Taxonomy" id="54571"/>
    <lineage>
        <taxon>Bacteria</taxon>
        <taxon>Bacillati</taxon>
        <taxon>Actinomycetota</taxon>
        <taxon>Actinomycetes</taxon>
        <taxon>Kitasatosporales</taxon>
        <taxon>Streptomycetaceae</taxon>
        <taxon>Streptomyces</taxon>
    </lineage>
</organism>
<evidence type="ECO:0000313" key="6">
    <source>
        <dbReference type="EMBL" id="QES45260.1"/>
    </source>
</evidence>
<keyword evidence="3" id="KW-0378">Hydrolase</keyword>
<accession>A0A5P2CSJ3</accession>
<evidence type="ECO:0000256" key="3">
    <source>
        <dbReference type="ARBA" id="ARBA00022801"/>
    </source>
</evidence>
<proteinExistence type="predicted"/>
<gene>
    <name evidence="6" type="ORF">DEJ49_33520</name>
</gene>
<feature type="domain" description="Prohead serine protease" evidence="5">
    <location>
        <begin position="20"/>
        <end position="150"/>
    </location>
</feature>
<dbReference type="GO" id="GO:0008233">
    <property type="term" value="F:peptidase activity"/>
    <property type="evidence" value="ECO:0007669"/>
    <property type="project" value="UniProtKB-KW"/>
</dbReference>
<dbReference type="Pfam" id="PF04586">
    <property type="entry name" value="Peptidase_S78"/>
    <property type="match status" value="1"/>
</dbReference>
<dbReference type="Proteomes" id="UP000324015">
    <property type="component" value="Chromosome"/>
</dbReference>
<dbReference type="EMBL" id="CP029191">
    <property type="protein sequence ID" value="QES45260.1"/>
    <property type="molecule type" value="Genomic_DNA"/>
</dbReference>
<reference evidence="6 7" key="1">
    <citation type="submission" date="2018-05" db="EMBL/GenBank/DDBJ databases">
        <title>Streptomyces venezuelae.</title>
        <authorList>
            <person name="Kim W."/>
            <person name="Lee N."/>
            <person name="Cho B.-K."/>
        </authorList>
    </citation>
    <scope>NUCLEOTIDE SEQUENCE [LARGE SCALE GENOMIC DNA]</scope>
    <source>
        <strain evidence="6 7">ATCC 14585</strain>
    </source>
</reference>
<feature type="region of interest" description="Disordered" evidence="4">
    <location>
        <begin position="151"/>
        <end position="170"/>
    </location>
</feature>
<evidence type="ECO:0000256" key="4">
    <source>
        <dbReference type="SAM" id="MobiDB-lite"/>
    </source>
</evidence>
<dbReference type="RefSeq" id="WP_150187570.1">
    <property type="nucleotide sequence ID" value="NZ_CP029191.1"/>
</dbReference>
<sequence>MDKKSVRAGMQIKDAAKGEVTAVFSTFDVKDKDGDVTLPGAFQDGAEVVVSAYGHTSWGGALPVGKGVIRTTKSEAVADMQFFMDTQHGRDSFFTVRELAKSGLGEWSYGFDIVEADHGTFDGEEVRYLKALKVHEVSPVMVGAGVNTRTLGVKSQKDGPGGGSSTPYRSAIRPHETAATALPWDEMKTVNELPSTAPVSDLRSVYAWVDPSGDPESKSDYRIPHHMGIGGEANVRACLAGIASLNGAPGGVSIPEADRRGVYNHLASHLNDAGREVPELRSSPGDTLKFADELAAGLVTVSALKQRARAVLALRVAKGRAPLSAAASDLLEWIHDELRDLTALIDTPQEDAAREYVRFLARNRHTGD</sequence>
<keyword evidence="1" id="KW-1188">Viral release from host cell</keyword>
<evidence type="ECO:0000256" key="1">
    <source>
        <dbReference type="ARBA" id="ARBA00022612"/>
    </source>
</evidence>
<name>A0A5P2CSJ3_STRVZ</name>
<evidence type="ECO:0000259" key="5">
    <source>
        <dbReference type="Pfam" id="PF04586"/>
    </source>
</evidence>
<dbReference type="GO" id="GO:0006508">
    <property type="term" value="P:proteolysis"/>
    <property type="evidence" value="ECO:0007669"/>
    <property type="project" value="UniProtKB-KW"/>
</dbReference>
<evidence type="ECO:0000256" key="2">
    <source>
        <dbReference type="ARBA" id="ARBA00022670"/>
    </source>
</evidence>
<keyword evidence="2" id="KW-0645">Protease</keyword>
<evidence type="ECO:0000313" key="7">
    <source>
        <dbReference type="Proteomes" id="UP000324015"/>
    </source>
</evidence>